<dbReference type="PANTHER" id="PTHR34035">
    <property type="entry name" value="TESTIS-EXPRESSED PROTEIN 47"/>
    <property type="match status" value="1"/>
</dbReference>
<feature type="domain" description="BLUF" evidence="1">
    <location>
        <begin position="45"/>
        <end position="149"/>
    </location>
</feature>
<gene>
    <name evidence="2" type="primary">LOC102346022</name>
</gene>
<evidence type="ECO:0000313" key="3">
    <source>
        <dbReference type="Proteomes" id="UP000008672"/>
    </source>
</evidence>
<dbReference type="PANTHER" id="PTHR34035:SF1">
    <property type="entry name" value="TESTIS-EXPRESSED PROTEIN 47"/>
    <property type="match status" value="1"/>
</dbReference>
<dbReference type="EMBL" id="AFYH01059109">
    <property type="status" value="NOT_ANNOTATED_CDS"/>
    <property type="molecule type" value="Genomic_DNA"/>
</dbReference>
<dbReference type="HOGENOM" id="CLU_089495_0_0_1"/>
<dbReference type="OrthoDB" id="548795at2759"/>
<dbReference type="Ensembl" id="ENSLACT00000026039.1">
    <property type="protein sequence ID" value="ENSLACP00000023199.1"/>
    <property type="gene ID" value="ENSLACG00000022305.1"/>
</dbReference>
<organism evidence="2 3">
    <name type="scientific">Latimeria chalumnae</name>
    <name type="common">Coelacanth</name>
    <dbReference type="NCBI Taxonomy" id="7897"/>
    <lineage>
        <taxon>Eukaryota</taxon>
        <taxon>Metazoa</taxon>
        <taxon>Chordata</taxon>
        <taxon>Craniata</taxon>
        <taxon>Vertebrata</taxon>
        <taxon>Euteleostomi</taxon>
        <taxon>Coelacanthiformes</taxon>
        <taxon>Coelacanthidae</taxon>
        <taxon>Latimeria</taxon>
    </lineage>
</organism>
<dbReference type="GO" id="GO:0071949">
    <property type="term" value="F:FAD binding"/>
    <property type="evidence" value="ECO:0007669"/>
    <property type="project" value="InterPro"/>
</dbReference>
<evidence type="ECO:0000259" key="1">
    <source>
        <dbReference type="SMART" id="SM01034"/>
    </source>
</evidence>
<dbReference type="SMART" id="SM01034">
    <property type="entry name" value="BLUF"/>
    <property type="match status" value="1"/>
</dbReference>
<dbReference type="Proteomes" id="UP000008672">
    <property type="component" value="Unassembled WGS sequence"/>
</dbReference>
<evidence type="ECO:0000313" key="2">
    <source>
        <dbReference type="Ensembl" id="ENSLACP00000023199.1"/>
    </source>
</evidence>
<dbReference type="GO" id="GO:0009882">
    <property type="term" value="F:blue light photoreceptor activity"/>
    <property type="evidence" value="ECO:0007669"/>
    <property type="project" value="InterPro"/>
</dbReference>
<protein>
    <recommendedName>
        <fullName evidence="1">BLUF domain-containing protein</fullName>
    </recommendedName>
</protein>
<reference evidence="2" key="3">
    <citation type="submission" date="2025-09" db="UniProtKB">
        <authorList>
            <consortium name="Ensembl"/>
        </authorList>
    </citation>
    <scope>IDENTIFICATION</scope>
</reference>
<dbReference type="eggNOG" id="ENOG502RYKR">
    <property type="taxonomic scope" value="Eukaryota"/>
</dbReference>
<dbReference type="KEGG" id="lcm:102346022"/>
<accession>M3XKE3</accession>
<dbReference type="RefSeq" id="XP_014343129.1">
    <property type="nucleotide sequence ID" value="XM_014487643.2"/>
</dbReference>
<reference evidence="3" key="1">
    <citation type="submission" date="2011-08" db="EMBL/GenBank/DDBJ databases">
        <title>The draft genome of Latimeria chalumnae.</title>
        <authorList>
            <person name="Di Palma F."/>
            <person name="Alfoldi J."/>
            <person name="Johnson J."/>
            <person name="Berlin A."/>
            <person name="Gnerre S."/>
            <person name="Jaffe D."/>
            <person name="MacCallum I."/>
            <person name="Young S."/>
            <person name="Walker B.J."/>
            <person name="Lander E."/>
            <person name="Lindblad-Toh K."/>
        </authorList>
    </citation>
    <scope>NUCLEOTIDE SEQUENCE [LARGE SCALE GENOMIC DNA]</scope>
    <source>
        <strain evidence="3">Wild caught</strain>
    </source>
</reference>
<dbReference type="Pfam" id="PF24787">
    <property type="entry name" value="TEX47"/>
    <property type="match status" value="1"/>
</dbReference>
<dbReference type="OMA" id="RLFMQWY"/>
<sequence>MANAVSNEKSVPVVLELFEMPSVHRPSLLVVLQDKHASVNKKFQLHRLIYTARIAPDRADRRDVADYYVKLFQVSLKICHGEAVTGLLLLYPSSVVHMVESSSEMLYYILRDLSLMEHRGFDFLLQDARILVMSHDIPTRLFPHWHYKLLSLPVTYLEDNTEEQSLATLVPECLKLLLSLGMYLLKTAKSGIKGMSDNLHARVPELLIKEDTIHYLCKSEELMTPESFLQAYDRPVNMIFDSEIVWPAPQHLYL</sequence>
<proteinExistence type="predicted"/>
<dbReference type="GeneTree" id="ENSGT00390000005565"/>
<dbReference type="InterPro" id="IPR055308">
    <property type="entry name" value="TEX47-like"/>
</dbReference>
<dbReference type="AlphaFoldDB" id="M3XKE3"/>
<dbReference type="InterPro" id="IPR007024">
    <property type="entry name" value="BLUF_domain"/>
</dbReference>
<name>M3XKE3_LATCH</name>
<dbReference type="FunCoup" id="M3XKE3">
    <property type="interactions" value="1"/>
</dbReference>
<dbReference type="InParanoid" id="M3XKE3"/>
<keyword evidence="3" id="KW-1185">Reference proteome</keyword>
<dbReference type="GeneID" id="102346022"/>
<reference evidence="2" key="2">
    <citation type="submission" date="2025-08" db="UniProtKB">
        <authorList>
            <consortium name="Ensembl"/>
        </authorList>
    </citation>
    <scope>IDENTIFICATION</scope>
</reference>